<organism evidence="1 2">
    <name type="scientific">Persea americana</name>
    <name type="common">Avocado</name>
    <dbReference type="NCBI Taxonomy" id="3435"/>
    <lineage>
        <taxon>Eukaryota</taxon>
        <taxon>Viridiplantae</taxon>
        <taxon>Streptophyta</taxon>
        <taxon>Embryophyta</taxon>
        <taxon>Tracheophyta</taxon>
        <taxon>Spermatophyta</taxon>
        <taxon>Magnoliopsida</taxon>
        <taxon>Magnoliidae</taxon>
        <taxon>Laurales</taxon>
        <taxon>Lauraceae</taxon>
        <taxon>Persea</taxon>
    </lineage>
</organism>
<name>A0ACC2M9C7_PERAE</name>
<gene>
    <name evidence="1" type="ORF">MRB53_018944</name>
</gene>
<accession>A0ACC2M9C7</accession>
<comment type="caution">
    <text evidence="1">The sequence shown here is derived from an EMBL/GenBank/DDBJ whole genome shotgun (WGS) entry which is preliminary data.</text>
</comment>
<evidence type="ECO:0000313" key="1">
    <source>
        <dbReference type="EMBL" id="KAJ8642250.1"/>
    </source>
</evidence>
<keyword evidence="2" id="KW-1185">Reference proteome</keyword>
<proteinExistence type="predicted"/>
<sequence>MRGRKGKTKVGGSFCVPGLSSKRASPVSLLERFRQLVFRLIMLSAISKTQQTETCCANGSRPYPRGDSHYREAVADCIEFIKKNASEEGETA</sequence>
<dbReference type="Proteomes" id="UP001234297">
    <property type="component" value="Chromosome 5"/>
</dbReference>
<evidence type="ECO:0000313" key="2">
    <source>
        <dbReference type="Proteomes" id="UP001234297"/>
    </source>
</evidence>
<reference evidence="1 2" key="1">
    <citation type="journal article" date="2022" name="Hortic Res">
        <title>A haplotype resolved chromosomal level avocado genome allows analysis of novel avocado genes.</title>
        <authorList>
            <person name="Nath O."/>
            <person name="Fletcher S.J."/>
            <person name="Hayward A."/>
            <person name="Shaw L.M."/>
            <person name="Masouleh A.K."/>
            <person name="Furtado A."/>
            <person name="Henry R.J."/>
            <person name="Mitter N."/>
        </authorList>
    </citation>
    <scope>NUCLEOTIDE SEQUENCE [LARGE SCALE GENOMIC DNA]</scope>
    <source>
        <strain evidence="2">cv. Hass</strain>
    </source>
</reference>
<dbReference type="EMBL" id="CM056813">
    <property type="protein sequence ID" value="KAJ8642250.1"/>
    <property type="molecule type" value="Genomic_DNA"/>
</dbReference>
<protein>
    <submittedName>
        <fullName evidence="1">Uncharacterized protein</fullName>
    </submittedName>
</protein>